<dbReference type="Proteomes" id="UP000253752">
    <property type="component" value="Unassembled WGS sequence"/>
</dbReference>
<dbReference type="Gene3D" id="3.40.225.10">
    <property type="entry name" value="Class II aldolase/adducin N-terminal domain"/>
    <property type="match status" value="1"/>
</dbReference>
<dbReference type="PANTHER" id="PTHR22789">
    <property type="entry name" value="FUCULOSE PHOSPHATE ALDOLASE"/>
    <property type="match status" value="1"/>
</dbReference>
<reference evidence="4 7" key="2">
    <citation type="submission" date="2019-11" db="EMBL/GenBank/DDBJ databases">
        <title>Whole genome shotgun sequencing (WGS) data from Adlercreutzia equolifaciens ResAG-91, Eggerthella lenta MRI-F36, MRI-F37, MRI-F40, ResAG-49, ResAG-88, ResAG-121, ResAG-145, and Gordonibacter sp. ResAG-5, ResAG-26, ResAG-43, ResAG-50, ResAG-59.</title>
        <authorList>
            <person name="Stoll D.A."/>
            <person name="Danylec N."/>
            <person name="Franz C.M.A.P."/>
            <person name="Huch M."/>
        </authorList>
    </citation>
    <scope>NUCLEOTIDE SEQUENCE [LARGE SCALE GENOMIC DNA]</scope>
    <source>
        <strain evidence="4 7">ResAG-88</strain>
    </source>
</reference>
<protein>
    <submittedName>
        <fullName evidence="5">Rhamnulose-1-phosphate aldolase</fullName>
        <ecNumber evidence="4">4.1.2.19</ecNumber>
    </submittedName>
</protein>
<sequence>MGFFDNAQEVLDRGVSAAKGAVSGVAVEQQAFVKGFARLCSEGSSQGWHESNGGNASYRLAPEDVASSRSFFYDNPSSWVPLGVQAANLGGEFFLVTAAGAHMRNVALDPDTGAGIVEVNAAGDAWRIVWGFKNGGVPTSEFPSHAAIQSVRKEATGGTGRVLYHAHPANVVALTNVLPLDARTFTRALWKMLMEAMIAFPKGIGVVPWMVPGGPEIASATADAMRVYDACVWAHHGLFCAGNDFDSTFGLAQTIDKAATVYAQTRAMNGGSDRFASAIPDEGLRGIAEAYHLPVNEAFLA</sequence>
<dbReference type="SMART" id="SM01007">
    <property type="entry name" value="Aldolase_II"/>
    <property type="match status" value="1"/>
</dbReference>
<evidence type="ECO:0000256" key="2">
    <source>
        <dbReference type="ARBA" id="ARBA00023239"/>
    </source>
</evidence>
<dbReference type="Proteomes" id="UP000436429">
    <property type="component" value="Unassembled WGS sequence"/>
</dbReference>
<reference evidence="5 6" key="1">
    <citation type="journal article" date="2018" name="Elife">
        <title>Discovery and characterization of a prevalent human gut bacterial enzyme sufficient for the inactivation of a family of plant toxins.</title>
        <authorList>
            <person name="Koppel N."/>
            <person name="Bisanz J.E."/>
            <person name="Pandelia M.E."/>
            <person name="Turnbaugh P.J."/>
            <person name="Balskus E.P."/>
        </authorList>
    </citation>
    <scope>NUCLEOTIDE SEQUENCE [LARGE SCALE GENOMIC DNA]</scope>
    <source>
        <strain evidence="5 6">MR1 #12</strain>
    </source>
</reference>
<dbReference type="InterPro" id="IPR036409">
    <property type="entry name" value="Aldolase_II/adducin_N_sf"/>
</dbReference>
<evidence type="ECO:0000313" key="6">
    <source>
        <dbReference type="Proteomes" id="UP000253752"/>
    </source>
</evidence>
<dbReference type="GO" id="GO:0005829">
    <property type="term" value="C:cytosol"/>
    <property type="evidence" value="ECO:0007669"/>
    <property type="project" value="TreeGrafter"/>
</dbReference>
<organism evidence="5 6">
    <name type="scientific">Eggerthella lenta</name>
    <name type="common">Eubacterium lentum</name>
    <dbReference type="NCBI Taxonomy" id="84112"/>
    <lineage>
        <taxon>Bacteria</taxon>
        <taxon>Bacillati</taxon>
        <taxon>Actinomycetota</taxon>
        <taxon>Coriobacteriia</taxon>
        <taxon>Eggerthellales</taxon>
        <taxon>Eggerthellaceae</taxon>
        <taxon>Eggerthella</taxon>
    </lineage>
</organism>
<proteinExistence type="predicted"/>
<dbReference type="GO" id="GO:0046872">
    <property type="term" value="F:metal ion binding"/>
    <property type="evidence" value="ECO:0007669"/>
    <property type="project" value="UniProtKB-KW"/>
</dbReference>
<name>A0A369MTJ4_EGGLN</name>
<evidence type="ECO:0000256" key="1">
    <source>
        <dbReference type="ARBA" id="ARBA00022723"/>
    </source>
</evidence>
<evidence type="ECO:0000313" key="4">
    <source>
        <dbReference type="EMBL" id="MVN34014.1"/>
    </source>
</evidence>
<comment type="caution">
    <text evidence="5">The sequence shown here is derived from an EMBL/GenBank/DDBJ whole genome shotgun (WGS) entry which is preliminary data.</text>
</comment>
<feature type="domain" description="Class II aldolase/adducin N-terminal" evidence="3">
    <location>
        <begin position="34"/>
        <end position="263"/>
    </location>
</feature>
<dbReference type="EMBL" id="PPTX01000010">
    <property type="protein sequence ID" value="RDB79578.1"/>
    <property type="molecule type" value="Genomic_DNA"/>
</dbReference>
<gene>
    <name evidence="4" type="primary">rhaD</name>
    <name evidence="5" type="ORF">C1872_07785</name>
    <name evidence="4" type="ORF">GO726_12695</name>
</gene>
<dbReference type="EMBL" id="WPOM01000033">
    <property type="protein sequence ID" value="MVN34014.1"/>
    <property type="molecule type" value="Genomic_DNA"/>
</dbReference>
<evidence type="ECO:0000313" key="7">
    <source>
        <dbReference type="Proteomes" id="UP000436429"/>
    </source>
</evidence>
<dbReference type="InterPro" id="IPR050197">
    <property type="entry name" value="Aldolase_class_II_sugar_metab"/>
</dbReference>
<dbReference type="InterPro" id="IPR001303">
    <property type="entry name" value="Aldolase_II/adducin_N"/>
</dbReference>
<evidence type="ECO:0000259" key="3">
    <source>
        <dbReference type="SMART" id="SM01007"/>
    </source>
</evidence>
<dbReference type="GO" id="GO:0008994">
    <property type="term" value="F:rhamnulose-1-phosphate aldolase activity"/>
    <property type="evidence" value="ECO:0007669"/>
    <property type="project" value="UniProtKB-EC"/>
</dbReference>
<dbReference type="SUPFAM" id="SSF53639">
    <property type="entry name" value="AraD/HMP-PK domain-like"/>
    <property type="match status" value="1"/>
</dbReference>
<dbReference type="RefSeq" id="WP_021410518.1">
    <property type="nucleotide sequence ID" value="NZ_CACRTT010000008.1"/>
</dbReference>
<keyword evidence="1" id="KW-0479">Metal-binding</keyword>
<dbReference type="Pfam" id="PF00596">
    <property type="entry name" value="Aldolase_II"/>
    <property type="match status" value="1"/>
</dbReference>
<keyword evidence="2 4" id="KW-0456">Lyase</keyword>
<accession>A0A369MTJ4</accession>
<dbReference type="NCBIfam" id="NF002963">
    <property type="entry name" value="PRK03634.1"/>
    <property type="match status" value="1"/>
</dbReference>
<evidence type="ECO:0000313" key="5">
    <source>
        <dbReference type="EMBL" id="RDB79578.1"/>
    </source>
</evidence>
<dbReference type="GO" id="GO:0019323">
    <property type="term" value="P:pentose catabolic process"/>
    <property type="evidence" value="ECO:0007669"/>
    <property type="project" value="TreeGrafter"/>
</dbReference>
<dbReference type="EC" id="4.1.2.19" evidence="4"/>
<dbReference type="PANTHER" id="PTHR22789:SF0">
    <property type="entry name" value="3-OXO-TETRONATE 4-PHOSPHATE DECARBOXYLASE-RELATED"/>
    <property type="match status" value="1"/>
</dbReference>
<dbReference type="AlphaFoldDB" id="A0A369MTJ4"/>